<keyword evidence="2" id="KW-1185">Reference proteome</keyword>
<organism evidence="1 2">
    <name type="scientific">Lepeophtheirus salmonis</name>
    <name type="common">Salmon louse</name>
    <name type="synonym">Caligus salmonis</name>
    <dbReference type="NCBI Taxonomy" id="72036"/>
    <lineage>
        <taxon>Eukaryota</taxon>
        <taxon>Metazoa</taxon>
        <taxon>Ecdysozoa</taxon>
        <taxon>Arthropoda</taxon>
        <taxon>Crustacea</taxon>
        <taxon>Multicrustacea</taxon>
        <taxon>Hexanauplia</taxon>
        <taxon>Copepoda</taxon>
        <taxon>Siphonostomatoida</taxon>
        <taxon>Caligidae</taxon>
        <taxon>Lepeophtheirus</taxon>
    </lineage>
</organism>
<reference evidence="1" key="1">
    <citation type="submission" date="2021-02" db="EMBL/GenBank/DDBJ databases">
        <authorList>
            <person name="Bekaert M."/>
        </authorList>
    </citation>
    <scope>NUCLEOTIDE SEQUENCE</scope>
    <source>
        <strain evidence="1">IoA-00</strain>
    </source>
</reference>
<proteinExistence type="predicted"/>
<dbReference type="PANTHER" id="PTHR46880">
    <property type="entry name" value="RAS-ASSOCIATING DOMAIN-CONTAINING PROTEIN"/>
    <property type="match status" value="1"/>
</dbReference>
<gene>
    <name evidence="1" type="ORF">LSAA_1115</name>
</gene>
<dbReference type="PANTHER" id="PTHR46880:SF5">
    <property type="entry name" value="DUF4371 DOMAIN-CONTAINING PROTEIN"/>
    <property type="match status" value="1"/>
</dbReference>
<sequence>MSEDKTYSDSSEDRANFKGWQKKWSQGGIPLLVAMFIEVLSPAKSLSLIKNIHTQLELLEKRNFEGLPTDKRILNKIKKKTGGQSQKNDNEHFDEDIDDLIGLYQIPLEYAGCSNVGDLLEQWHCALEYTNMYLSPCKVDYKTIWKQLFTSSKNKEGSDVLTLVELLFVLPISKHKAERFFSFMNRVKTDTRSSLGRKTVNSLLQISIEGPDCIEFNPVAAINISSRESVTPRRVNQRQANKYKKRETKERGLTLIDCKSESDIDSNYDE</sequence>
<dbReference type="EMBL" id="HG994580">
    <property type="protein sequence ID" value="CAF2768119.1"/>
    <property type="molecule type" value="Genomic_DNA"/>
</dbReference>
<protein>
    <submittedName>
        <fullName evidence="1">(salmon louse) hypothetical protein</fullName>
    </submittedName>
</protein>
<evidence type="ECO:0000313" key="1">
    <source>
        <dbReference type="EMBL" id="CAF2768119.1"/>
    </source>
</evidence>
<dbReference type="Proteomes" id="UP000675881">
    <property type="component" value="Chromosome 1"/>
</dbReference>
<accession>A0A7R8CCR3</accession>
<evidence type="ECO:0000313" key="2">
    <source>
        <dbReference type="Proteomes" id="UP000675881"/>
    </source>
</evidence>
<dbReference type="AlphaFoldDB" id="A0A7R8CCR3"/>
<name>A0A7R8CCR3_LEPSM</name>